<feature type="region of interest" description="Disordered" evidence="1">
    <location>
        <begin position="1176"/>
        <end position="1236"/>
    </location>
</feature>
<dbReference type="PANTHER" id="PTHR31115">
    <property type="entry name" value="OS05G0107300 PROTEIN"/>
    <property type="match status" value="1"/>
</dbReference>
<evidence type="ECO:0000313" key="3">
    <source>
        <dbReference type="Proteomes" id="UP001085076"/>
    </source>
</evidence>
<feature type="region of interest" description="Disordered" evidence="1">
    <location>
        <begin position="524"/>
        <end position="654"/>
    </location>
</feature>
<dbReference type="OrthoDB" id="1915143at2759"/>
<keyword evidence="3" id="KW-1185">Reference proteome</keyword>
<feature type="compositionally biased region" description="Polar residues" evidence="1">
    <location>
        <begin position="334"/>
        <end position="344"/>
    </location>
</feature>
<feature type="region of interest" description="Disordered" evidence="1">
    <location>
        <begin position="443"/>
        <end position="470"/>
    </location>
</feature>
<feature type="region of interest" description="Disordered" evidence="1">
    <location>
        <begin position="297"/>
        <end position="414"/>
    </location>
</feature>
<dbReference type="PANTHER" id="PTHR31115:SF2">
    <property type="entry name" value="OS05G0107300 PROTEIN"/>
    <property type="match status" value="1"/>
</dbReference>
<feature type="compositionally biased region" description="Polar residues" evidence="1">
    <location>
        <begin position="16"/>
        <end position="33"/>
    </location>
</feature>
<protein>
    <submittedName>
        <fullName evidence="2">Uncharacterized protein</fullName>
    </submittedName>
</protein>
<feature type="compositionally biased region" description="Polar residues" evidence="1">
    <location>
        <begin position="311"/>
        <end position="327"/>
    </location>
</feature>
<evidence type="ECO:0000256" key="1">
    <source>
        <dbReference type="SAM" id="MobiDB-lite"/>
    </source>
</evidence>
<name>A0A9D5CI34_9LILI</name>
<feature type="region of interest" description="Disordered" evidence="1">
    <location>
        <begin position="157"/>
        <end position="183"/>
    </location>
</feature>
<feature type="region of interest" description="Disordered" evidence="1">
    <location>
        <begin position="16"/>
        <end position="38"/>
    </location>
</feature>
<feature type="region of interest" description="Disordered" evidence="1">
    <location>
        <begin position="1252"/>
        <end position="1277"/>
    </location>
</feature>
<reference evidence="2" key="2">
    <citation type="journal article" date="2022" name="Hortic Res">
        <title>The genome of Dioscorea zingiberensis sheds light on the biosynthesis, origin and evolution of the medicinally important diosgenin saponins.</title>
        <authorList>
            <person name="Li Y."/>
            <person name="Tan C."/>
            <person name="Li Z."/>
            <person name="Guo J."/>
            <person name="Li S."/>
            <person name="Chen X."/>
            <person name="Wang C."/>
            <person name="Dai X."/>
            <person name="Yang H."/>
            <person name="Song W."/>
            <person name="Hou L."/>
            <person name="Xu J."/>
            <person name="Tong Z."/>
            <person name="Xu A."/>
            <person name="Yuan X."/>
            <person name="Wang W."/>
            <person name="Yang Q."/>
            <person name="Chen L."/>
            <person name="Sun Z."/>
            <person name="Wang K."/>
            <person name="Pan B."/>
            <person name="Chen J."/>
            <person name="Bao Y."/>
            <person name="Liu F."/>
            <person name="Qi X."/>
            <person name="Gang D.R."/>
            <person name="Wen J."/>
            <person name="Li J."/>
        </authorList>
    </citation>
    <scope>NUCLEOTIDE SEQUENCE</scope>
    <source>
        <strain evidence="2">Dzin_1.0</strain>
    </source>
</reference>
<gene>
    <name evidence="2" type="ORF">J5N97_021374</name>
</gene>
<dbReference type="InterPro" id="IPR019340">
    <property type="entry name" value="Histone_AcTrfase_su3"/>
</dbReference>
<dbReference type="EMBL" id="JAGGNH010000005">
    <property type="protein sequence ID" value="KAJ0973415.1"/>
    <property type="molecule type" value="Genomic_DNA"/>
</dbReference>
<feature type="compositionally biased region" description="Basic and acidic residues" evidence="1">
    <location>
        <begin position="1184"/>
        <end position="1197"/>
    </location>
</feature>
<accession>A0A9D5CI34</accession>
<feature type="compositionally biased region" description="Basic and acidic residues" evidence="1">
    <location>
        <begin position="579"/>
        <end position="589"/>
    </location>
</feature>
<dbReference type="Proteomes" id="UP001085076">
    <property type="component" value="Miscellaneous, Linkage group lg05"/>
</dbReference>
<comment type="caution">
    <text evidence="2">The sequence shown here is derived from an EMBL/GenBank/DDBJ whole genome shotgun (WGS) entry which is preliminary data.</text>
</comment>
<feature type="compositionally biased region" description="Basic and acidic residues" evidence="1">
    <location>
        <begin position="345"/>
        <end position="371"/>
    </location>
</feature>
<reference evidence="2" key="1">
    <citation type="submission" date="2021-03" db="EMBL/GenBank/DDBJ databases">
        <authorList>
            <person name="Li Z."/>
            <person name="Yang C."/>
        </authorList>
    </citation>
    <scope>NUCLEOTIDE SEQUENCE</scope>
    <source>
        <strain evidence="2">Dzin_1.0</strain>
        <tissue evidence="2">Leaf</tissue>
    </source>
</reference>
<proteinExistence type="predicted"/>
<dbReference type="Pfam" id="PF10198">
    <property type="entry name" value="Ada3"/>
    <property type="match status" value="1"/>
</dbReference>
<sequence>MAGSMRAELASSSLDGSTFSASYTTGQRGSYSGASLDRSGSFRESLENRIMASGPGAARTSSPMIDVPPPSQYLLLDVISMSEQKYTRAGELRRVLGVSLEEHSFGSVQSKPIPPIALEELKRFKASLLESSLRARDRVKLFNESIVKLEKYRNLLPRKRQRNETPSGEKPGGPSLLKMGNQVHQNPPDLVVQRSEERAKSIVPNKRARSSIAELRSEGRGNVSLRQGMLLDKEKNVVLEKDKNILRTCNGGSVTSDDKIRGFSAGGDPWDKKMKRKRSVGMMVNRTIDTDRELKPTILQRPNGEPHSRSCEGTSFRTGSSIGNIGSTKMDGNPQLNGGNSRVTPRNDMDIGSLVRDRKESSTGQERERIVTKGNNKLNNRDDTQVGSQNPMTKGKASRTPRSGLLINSSNFPRTVGGNDGWEQTPSLNKVQSLSGAVNRKRPLPTGSASSPVAQWVGQRPQKMSRTRRTNVVSPISNFDETQTSTDSISGADVGTRLAPIEPSGLLLSRGVASNGQQIKLKFENVPSPAGFSESEESGAVDNRSKEKEIENGETEDVGMSSGHRVATLVLPTKKNKLSLKEESGDGIRRQGRSGRSSMQSKAGLPLMKEKLEIGETNKPIRSGRPCSDRSESRIGRPPSKKASDRKGHGRPMQIISGISADLTGELNDDREELLVVANAARNASYTACSSSFWKKMEPLFSFINIEDINYVTQQINFVEQLDESLSNMLDDGHKEMGKPISAEMPLPHASFSAEGSKTNVARSNKTSGMACADESCAIQKVSGNFETQKWFEKIIPLSQRLLSAFVVDDGIENFDCDTEQGDPIYPYSSSFSPFGTNNFAEDGKKEADFMKPEYKLEIDFDDQNCYRDTFPSNGYAMGSKAGNLNIQNHVFSDKLVHENGINPHSDHASFAEVPRSDVDQLQTLATCFSAIPNGCHYEQMSLDERILMELHSIDLYPETVPELAEGDDDEIGKDIIELKMRLYQQVSKTKRLLHVLEKAIQDANEMETKKLEQIAMDKLVEMAYKKLMGGRGGHGSSHKSGASKVSKQLAMAFAMRTLARCKKFEATGQSCFSEPALHEVISSPPDCTDGKHVEPRNCPITSRVSGSISNLVERNGLATKLDRGLLDPFQSPTHMPEHTSVKPDFVSNKGKRREVLLDDVVTGAASRAASTLTHTLSGGVKGKRSERERDPNKDALARNSSAKAGRPLTNGRGERKTKTKPKQKISQLSTPGHGLLGRVVESTNVVLPSMQDFTDPVKNSSKKVNQGVELPRSGDTAQELPKELEDNIFTNLPLHGIDSIEELDVTEGLGGQGQDIGTWLSVDEDALQGHDLVGLEIPMDDLSEIKLNF</sequence>
<organism evidence="2 3">
    <name type="scientific">Dioscorea zingiberensis</name>
    <dbReference type="NCBI Taxonomy" id="325984"/>
    <lineage>
        <taxon>Eukaryota</taxon>
        <taxon>Viridiplantae</taxon>
        <taxon>Streptophyta</taxon>
        <taxon>Embryophyta</taxon>
        <taxon>Tracheophyta</taxon>
        <taxon>Spermatophyta</taxon>
        <taxon>Magnoliopsida</taxon>
        <taxon>Liliopsida</taxon>
        <taxon>Dioscoreales</taxon>
        <taxon>Dioscoreaceae</taxon>
        <taxon>Dioscorea</taxon>
    </lineage>
</organism>
<evidence type="ECO:0000313" key="2">
    <source>
        <dbReference type="EMBL" id="KAJ0973415.1"/>
    </source>
</evidence>